<dbReference type="Pfam" id="PF00059">
    <property type="entry name" value="Lectin_C"/>
    <property type="match status" value="1"/>
</dbReference>
<keyword evidence="6" id="KW-1185">Reference proteome</keyword>
<protein>
    <submittedName>
        <fullName evidence="7">C-type lectin domain family 4 member E-like</fullName>
    </submittedName>
</protein>
<keyword evidence="3" id="KW-0175">Coiled coil</keyword>
<dbReference type="RefSeq" id="XP_030643699.1">
    <property type="nucleotide sequence ID" value="XM_030787839.1"/>
</dbReference>
<keyword evidence="1" id="KW-0430">Lectin</keyword>
<dbReference type="GO" id="GO:0030246">
    <property type="term" value="F:carbohydrate binding"/>
    <property type="evidence" value="ECO:0007669"/>
    <property type="project" value="UniProtKB-KW"/>
</dbReference>
<evidence type="ECO:0000313" key="6">
    <source>
        <dbReference type="Proteomes" id="UP000504632"/>
    </source>
</evidence>
<evidence type="ECO:0000256" key="4">
    <source>
        <dbReference type="SAM" id="Phobius"/>
    </source>
</evidence>
<dbReference type="PROSITE" id="PS50041">
    <property type="entry name" value="C_TYPE_LECTIN_2"/>
    <property type="match status" value="1"/>
</dbReference>
<name>A0A6J2WHC4_CHACN</name>
<dbReference type="PROSITE" id="PS00615">
    <property type="entry name" value="C_TYPE_LECTIN_1"/>
    <property type="match status" value="1"/>
</dbReference>
<dbReference type="SUPFAM" id="SSF56436">
    <property type="entry name" value="C-type lectin-like"/>
    <property type="match status" value="1"/>
</dbReference>
<dbReference type="InterPro" id="IPR018378">
    <property type="entry name" value="C-type_lectin_CS"/>
</dbReference>
<dbReference type="OrthoDB" id="2142683at2759"/>
<dbReference type="SMART" id="SM00034">
    <property type="entry name" value="CLECT"/>
    <property type="match status" value="1"/>
</dbReference>
<sequence length="281" mass="32382">MYLSAVKDTDMDEDFDAVYINTETLQKNGHHDNIYESLHLNAGVLNTGVKKEKKRTPPKRLFLATLGLLYVLLIVGIIVIHTIEAFSSNFTAQRDGFLTSYQNLTQERDRLLVQAGKLGEEKQSLAEKLEELQCNYTRLLLKDSEKWQRHLSSEYYVASGFKDWSESRKDCKDRGADLVIVNSWEEQVFLNSLKRDSETFWIGLSDLDIEGQWRWVDNTALSEKYWRKGEPNDIGKNEDCAVFNSSPLGLPSWNDQPCSIAINWICERELRRDTAVECNSD</sequence>
<evidence type="ECO:0000259" key="5">
    <source>
        <dbReference type="PROSITE" id="PS50041"/>
    </source>
</evidence>
<evidence type="ECO:0000256" key="2">
    <source>
        <dbReference type="ARBA" id="ARBA00023157"/>
    </source>
</evidence>
<dbReference type="InterPro" id="IPR050111">
    <property type="entry name" value="C-type_lectin/snaclec_domain"/>
</dbReference>
<evidence type="ECO:0000313" key="7">
    <source>
        <dbReference type="RefSeq" id="XP_030643699.1"/>
    </source>
</evidence>
<feature type="domain" description="C-type lectin" evidence="5">
    <location>
        <begin position="150"/>
        <end position="267"/>
    </location>
</feature>
<dbReference type="PANTHER" id="PTHR22803">
    <property type="entry name" value="MANNOSE, PHOSPHOLIPASE, LECTIN RECEPTOR RELATED"/>
    <property type="match status" value="1"/>
</dbReference>
<dbReference type="InterPro" id="IPR001304">
    <property type="entry name" value="C-type_lectin-like"/>
</dbReference>
<reference evidence="7" key="2">
    <citation type="submission" date="2025-08" db="UniProtKB">
        <authorList>
            <consortium name="RefSeq"/>
        </authorList>
    </citation>
    <scope>IDENTIFICATION</scope>
</reference>
<dbReference type="AlphaFoldDB" id="A0A6J2WHC4"/>
<proteinExistence type="predicted"/>
<keyword evidence="4" id="KW-0812">Transmembrane</keyword>
<dbReference type="InterPro" id="IPR016187">
    <property type="entry name" value="CTDL_fold"/>
</dbReference>
<accession>A0A6J2WHC4</accession>
<feature type="transmembrane region" description="Helical" evidence="4">
    <location>
        <begin position="61"/>
        <end position="83"/>
    </location>
</feature>
<evidence type="ECO:0000256" key="1">
    <source>
        <dbReference type="ARBA" id="ARBA00022734"/>
    </source>
</evidence>
<dbReference type="GeneID" id="115823816"/>
<dbReference type="Gene3D" id="3.10.100.10">
    <property type="entry name" value="Mannose-Binding Protein A, subunit A"/>
    <property type="match status" value="1"/>
</dbReference>
<gene>
    <name evidence="7" type="primary">LOC115823816</name>
</gene>
<dbReference type="InterPro" id="IPR016186">
    <property type="entry name" value="C-type_lectin-like/link_sf"/>
</dbReference>
<feature type="coiled-coil region" evidence="3">
    <location>
        <begin position="101"/>
        <end position="142"/>
    </location>
</feature>
<evidence type="ECO:0000256" key="3">
    <source>
        <dbReference type="SAM" id="Coils"/>
    </source>
</evidence>
<dbReference type="Proteomes" id="UP000504632">
    <property type="component" value="Chromosome 11"/>
</dbReference>
<dbReference type="CDD" id="cd03590">
    <property type="entry name" value="CLECT_DC-SIGN_like"/>
    <property type="match status" value="1"/>
</dbReference>
<organism evidence="6 7">
    <name type="scientific">Chanos chanos</name>
    <name type="common">Milkfish</name>
    <name type="synonym">Mugil chanos</name>
    <dbReference type="NCBI Taxonomy" id="29144"/>
    <lineage>
        <taxon>Eukaryota</taxon>
        <taxon>Metazoa</taxon>
        <taxon>Chordata</taxon>
        <taxon>Craniata</taxon>
        <taxon>Vertebrata</taxon>
        <taxon>Euteleostomi</taxon>
        <taxon>Actinopterygii</taxon>
        <taxon>Neopterygii</taxon>
        <taxon>Teleostei</taxon>
        <taxon>Ostariophysi</taxon>
        <taxon>Gonorynchiformes</taxon>
        <taxon>Chanidae</taxon>
        <taxon>Chanos</taxon>
    </lineage>
</organism>
<dbReference type="InterPro" id="IPR033989">
    <property type="entry name" value="CD209-like_CTLD"/>
</dbReference>
<keyword evidence="4" id="KW-1133">Transmembrane helix</keyword>
<keyword evidence="4" id="KW-0472">Membrane</keyword>
<dbReference type="InParanoid" id="A0A6J2WHC4"/>
<keyword evidence="2" id="KW-1015">Disulfide bond</keyword>
<reference evidence="6" key="1">
    <citation type="submission" date="2024-06" db="UniProtKB">
        <authorList>
            <consortium name="RefSeq"/>
        </authorList>
    </citation>
    <scope>NUCLEOTIDE SEQUENCE [LARGE SCALE GENOMIC DNA]</scope>
</reference>